<dbReference type="PANTHER" id="PTHR43235:SF1">
    <property type="entry name" value="GLUTAMINE AMIDOTRANSFERASE PB2B2.05-RELATED"/>
    <property type="match status" value="1"/>
</dbReference>
<dbReference type="SUPFAM" id="SSF52317">
    <property type="entry name" value="Class I glutamine amidotransferase-like"/>
    <property type="match status" value="1"/>
</dbReference>
<dbReference type="Proteomes" id="UP000256520">
    <property type="component" value="Unassembled WGS sequence"/>
</dbReference>
<dbReference type="PROSITE" id="PS51273">
    <property type="entry name" value="GATASE_TYPE_1"/>
    <property type="match status" value="1"/>
</dbReference>
<dbReference type="GO" id="GO:0005829">
    <property type="term" value="C:cytosol"/>
    <property type="evidence" value="ECO:0007669"/>
    <property type="project" value="TreeGrafter"/>
</dbReference>
<dbReference type="GO" id="GO:0033969">
    <property type="term" value="F:gamma-glutamyl-gamma-aminobutyrate hydrolase activity"/>
    <property type="evidence" value="ECO:0007669"/>
    <property type="project" value="TreeGrafter"/>
</dbReference>
<sequence length="236" mass="25840">MKPIVGVTPSMEVSQIRYSVMNDNVKAILQAGGIPVILPYLSLDEDLEQIANEIDGLYATGGDDIDPTLFGEEPHPKLGTIIPARDQFEIALTKKMLELKKPILGVCRGAQILNIAAGGDMYQDIYEQIDRNLLQHSQKAPRGYGSHFVDVLEGSLLHQLTGSQKLRVNSYHHQANRSVPTGFQISGYASDSVIEAVESTKHPFVLGVQWHPEAMVADGNDASVKIYRGFIEACGK</sequence>
<dbReference type="Gene3D" id="3.40.50.880">
    <property type="match status" value="1"/>
</dbReference>
<dbReference type="Pfam" id="PF07722">
    <property type="entry name" value="Peptidase_C26"/>
    <property type="match status" value="1"/>
</dbReference>
<reference evidence="2" key="1">
    <citation type="submission" date="2017-11" db="EMBL/GenBank/DDBJ databases">
        <authorList>
            <person name="Zhu W."/>
        </authorList>
    </citation>
    <scope>NUCLEOTIDE SEQUENCE [LARGE SCALE GENOMIC DNA]</scope>
    <source>
        <strain evidence="2">CAU 1051</strain>
    </source>
</reference>
<dbReference type="RefSeq" id="WP_115749536.1">
    <property type="nucleotide sequence ID" value="NZ_PIOD01000008.1"/>
</dbReference>
<dbReference type="GO" id="GO:0006598">
    <property type="term" value="P:polyamine catabolic process"/>
    <property type="evidence" value="ECO:0007669"/>
    <property type="project" value="TreeGrafter"/>
</dbReference>
<protein>
    <submittedName>
        <fullName evidence="1">Gamma-glutamyl-gamma-aminobutyrate hydrolase</fullName>
    </submittedName>
</protein>
<keyword evidence="2" id="KW-1185">Reference proteome</keyword>
<proteinExistence type="predicted"/>
<dbReference type="CDD" id="cd01745">
    <property type="entry name" value="GATase1_2"/>
    <property type="match status" value="1"/>
</dbReference>
<dbReference type="OrthoDB" id="9813383at2"/>
<organism evidence="1 2">
    <name type="scientific">Oceanobacillus chungangensis</name>
    <dbReference type="NCBI Taxonomy" id="1229152"/>
    <lineage>
        <taxon>Bacteria</taxon>
        <taxon>Bacillati</taxon>
        <taxon>Bacillota</taxon>
        <taxon>Bacilli</taxon>
        <taxon>Bacillales</taxon>
        <taxon>Bacillaceae</taxon>
        <taxon>Oceanobacillus</taxon>
    </lineage>
</organism>
<keyword evidence="1" id="KW-0378">Hydrolase</keyword>
<dbReference type="InterPro" id="IPR044668">
    <property type="entry name" value="PuuD-like"/>
</dbReference>
<gene>
    <name evidence="1" type="ORF">CWR45_08985</name>
</gene>
<dbReference type="PANTHER" id="PTHR43235">
    <property type="entry name" value="GLUTAMINE AMIDOTRANSFERASE PB2B2.05-RELATED"/>
    <property type="match status" value="1"/>
</dbReference>
<evidence type="ECO:0000313" key="2">
    <source>
        <dbReference type="Proteomes" id="UP000256520"/>
    </source>
</evidence>
<accession>A0A3D8PS18</accession>
<dbReference type="AlphaFoldDB" id="A0A3D8PS18"/>
<dbReference type="InterPro" id="IPR011697">
    <property type="entry name" value="Peptidase_C26"/>
</dbReference>
<name>A0A3D8PS18_9BACI</name>
<evidence type="ECO:0000313" key="1">
    <source>
        <dbReference type="EMBL" id="RDW18940.1"/>
    </source>
</evidence>
<dbReference type="InterPro" id="IPR029062">
    <property type="entry name" value="Class_I_gatase-like"/>
</dbReference>
<dbReference type="EMBL" id="PIOD01000008">
    <property type="protein sequence ID" value="RDW18940.1"/>
    <property type="molecule type" value="Genomic_DNA"/>
</dbReference>
<comment type="caution">
    <text evidence="1">The sequence shown here is derived from an EMBL/GenBank/DDBJ whole genome shotgun (WGS) entry which is preliminary data.</text>
</comment>